<dbReference type="InParanoid" id="A0A7C8IS70"/>
<dbReference type="AlphaFoldDB" id="A0A7C8IS70"/>
<evidence type="ECO:0000313" key="2">
    <source>
        <dbReference type="EMBL" id="KAF2968443.1"/>
    </source>
</evidence>
<feature type="compositionally biased region" description="Polar residues" evidence="1">
    <location>
        <begin position="45"/>
        <end position="61"/>
    </location>
</feature>
<gene>
    <name evidence="2" type="ORF">GQX73_g5144</name>
</gene>
<protein>
    <submittedName>
        <fullName evidence="2">Uncharacterized protein</fullName>
    </submittedName>
</protein>
<dbReference type="OrthoDB" id="4748376at2759"/>
<comment type="caution">
    <text evidence="2">The sequence shown here is derived from an EMBL/GenBank/DDBJ whole genome shotgun (WGS) entry which is preliminary data.</text>
</comment>
<sequence>MSQQQDHQVRDTGTSSRFCREEDEICSNKATSGSSDLGDDDSRSVHTQPKSSECEPQQPTSKESEEDPQTTQANHSDPTGVEPRVPPVDSSSLIGLTLEPLLGILPTGRKRSLGEVLDDENPPQKDKLSAEIEQLAGGLPHDAFVSSSRTQDVAPADSHQQKRSKISRELSTPRVLPIAIGDSSMRSDERGDGPVERRSERIRVASRRGSPGTSD</sequence>
<reference evidence="2 3" key="1">
    <citation type="submission" date="2019-12" db="EMBL/GenBank/DDBJ databases">
        <title>Draft genome sequence of the ascomycete Xylaria multiplex DSM 110363.</title>
        <authorList>
            <person name="Buettner E."/>
            <person name="Kellner H."/>
        </authorList>
    </citation>
    <scope>NUCLEOTIDE SEQUENCE [LARGE SCALE GENOMIC DNA]</scope>
    <source>
        <strain evidence="2 3">DSM 110363</strain>
    </source>
</reference>
<accession>A0A7C8IS70</accession>
<feature type="compositionally biased region" description="Basic and acidic residues" evidence="1">
    <location>
        <begin position="185"/>
        <end position="203"/>
    </location>
</feature>
<feature type="compositionally biased region" description="Polar residues" evidence="1">
    <location>
        <begin position="1"/>
        <end position="17"/>
    </location>
</feature>
<dbReference type="EMBL" id="WUBL01000051">
    <property type="protein sequence ID" value="KAF2968443.1"/>
    <property type="molecule type" value="Genomic_DNA"/>
</dbReference>
<name>A0A7C8IS70_9PEZI</name>
<feature type="region of interest" description="Disordered" evidence="1">
    <location>
        <begin position="1"/>
        <end position="126"/>
    </location>
</feature>
<dbReference type="Proteomes" id="UP000481858">
    <property type="component" value="Unassembled WGS sequence"/>
</dbReference>
<organism evidence="2 3">
    <name type="scientific">Xylaria multiplex</name>
    <dbReference type="NCBI Taxonomy" id="323545"/>
    <lineage>
        <taxon>Eukaryota</taxon>
        <taxon>Fungi</taxon>
        <taxon>Dikarya</taxon>
        <taxon>Ascomycota</taxon>
        <taxon>Pezizomycotina</taxon>
        <taxon>Sordariomycetes</taxon>
        <taxon>Xylariomycetidae</taxon>
        <taxon>Xylariales</taxon>
        <taxon>Xylariaceae</taxon>
        <taxon>Xylaria</taxon>
    </lineage>
</organism>
<evidence type="ECO:0000256" key="1">
    <source>
        <dbReference type="SAM" id="MobiDB-lite"/>
    </source>
</evidence>
<evidence type="ECO:0000313" key="3">
    <source>
        <dbReference type="Proteomes" id="UP000481858"/>
    </source>
</evidence>
<keyword evidence="3" id="KW-1185">Reference proteome</keyword>
<proteinExistence type="predicted"/>
<feature type="region of interest" description="Disordered" evidence="1">
    <location>
        <begin position="138"/>
        <end position="215"/>
    </location>
</feature>